<feature type="compositionally biased region" description="Low complexity" evidence="1">
    <location>
        <begin position="24"/>
        <end position="87"/>
    </location>
</feature>
<sequence>MHLHISHFSVGNWVSFKLGGNNNDNTDNNNVNADSNNDNTDSNIVDTDSNNDNTGNNNGNTDNNNNNTDNNDNKGNNNVNTDSNNDNTDNKNSNKDYHPIVIMFYIFIHEAKKNTTKPKLIVRVFISTFHLKHKLKYHHSQ</sequence>
<dbReference type="EMBL" id="BMAT01006857">
    <property type="protein sequence ID" value="GFS21158.1"/>
    <property type="molecule type" value="Genomic_DNA"/>
</dbReference>
<reference evidence="2 3" key="1">
    <citation type="journal article" date="2021" name="Elife">
        <title>Chloroplast acquisition without the gene transfer in kleptoplastic sea slugs, Plakobranchus ocellatus.</title>
        <authorList>
            <person name="Maeda T."/>
            <person name="Takahashi S."/>
            <person name="Yoshida T."/>
            <person name="Shimamura S."/>
            <person name="Takaki Y."/>
            <person name="Nagai Y."/>
            <person name="Toyoda A."/>
            <person name="Suzuki Y."/>
            <person name="Arimoto A."/>
            <person name="Ishii H."/>
            <person name="Satoh N."/>
            <person name="Nishiyama T."/>
            <person name="Hasebe M."/>
            <person name="Maruyama T."/>
            <person name="Minagawa J."/>
            <person name="Obokata J."/>
            <person name="Shigenobu S."/>
        </authorList>
    </citation>
    <scope>NUCLEOTIDE SEQUENCE [LARGE SCALE GENOMIC DNA]</scope>
</reference>
<accession>A0AAV4JHF0</accession>
<evidence type="ECO:0000313" key="2">
    <source>
        <dbReference type="EMBL" id="GFS21158.1"/>
    </source>
</evidence>
<organism evidence="2 3">
    <name type="scientific">Elysia marginata</name>
    <dbReference type="NCBI Taxonomy" id="1093978"/>
    <lineage>
        <taxon>Eukaryota</taxon>
        <taxon>Metazoa</taxon>
        <taxon>Spiralia</taxon>
        <taxon>Lophotrochozoa</taxon>
        <taxon>Mollusca</taxon>
        <taxon>Gastropoda</taxon>
        <taxon>Heterobranchia</taxon>
        <taxon>Euthyneura</taxon>
        <taxon>Panpulmonata</taxon>
        <taxon>Sacoglossa</taxon>
        <taxon>Placobranchoidea</taxon>
        <taxon>Plakobranchidae</taxon>
        <taxon>Elysia</taxon>
    </lineage>
</organism>
<feature type="region of interest" description="Disordered" evidence="1">
    <location>
        <begin position="24"/>
        <end position="95"/>
    </location>
</feature>
<keyword evidence="3" id="KW-1185">Reference proteome</keyword>
<evidence type="ECO:0000256" key="1">
    <source>
        <dbReference type="SAM" id="MobiDB-lite"/>
    </source>
</evidence>
<gene>
    <name evidence="2" type="ORF">ElyMa_003331800</name>
</gene>
<comment type="caution">
    <text evidence="2">The sequence shown here is derived from an EMBL/GenBank/DDBJ whole genome shotgun (WGS) entry which is preliminary data.</text>
</comment>
<name>A0AAV4JHF0_9GAST</name>
<protein>
    <submittedName>
        <fullName evidence="2">Uncharacterized protein</fullName>
    </submittedName>
</protein>
<dbReference type="AlphaFoldDB" id="A0AAV4JHF0"/>
<dbReference type="Proteomes" id="UP000762676">
    <property type="component" value="Unassembled WGS sequence"/>
</dbReference>
<proteinExistence type="predicted"/>
<evidence type="ECO:0000313" key="3">
    <source>
        <dbReference type="Proteomes" id="UP000762676"/>
    </source>
</evidence>